<dbReference type="AlphaFoldDB" id="A0A023WZN4"/>
<dbReference type="Proteomes" id="UP001281130">
    <property type="component" value="Unassembled WGS sequence"/>
</dbReference>
<keyword evidence="6" id="KW-1003">Cell membrane</keyword>
<keyword evidence="7" id="KW-0444">Lipid biosynthesis</keyword>
<accession>A0A023WZN4</accession>
<feature type="transmembrane region" description="Helical" evidence="18">
    <location>
        <begin position="222"/>
        <end position="241"/>
    </location>
</feature>
<dbReference type="GO" id="GO:0005886">
    <property type="term" value="C:plasma membrane"/>
    <property type="evidence" value="ECO:0007669"/>
    <property type="project" value="UniProtKB-SubCell"/>
</dbReference>
<keyword evidence="15" id="KW-0464">Manganese</keyword>
<keyword evidence="11 18" id="KW-1133">Transmembrane helix</keyword>
<dbReference type="eggNOG" id="COG1183">
    <property type="taxonomic scope" value="Bacteria"/>
</dbReference>
<name>A0A023WZN4_RUBRA</name>
<evidence type="ECO:0000256" key="6">
    <source>
        <dbReference type="ARBA" id="ARBA00022475"/>
    </source>
</evidence>
<evidence type="ECO:0000256" key="9">
    <source>
        <dbReference type="ARBA" id="ARBA00022679"/>
    </source>
</evidence>
<comment type="catalytic activity">
    <reaction evidence="1">
        <text>a CDP-1,2-diacyl-sn-glycerol + choline = a 1,2-diacyl-sn-glycero-3-phosphocholine + CMP + H(+)</text>
        <dbReference type="Rhea" id="RHEA:14597"/>
        <dbReference type="ChEBI" id="CHEBI:15354"/>
        <dbReference type="ChEBI" id="CHEBI:15378"/>
        <dbReference type="ChEBI" id="CHEBI:57643"/>
        <dbReference type="ChEBI" id="CHEBI:58332"/>
        <dbReference type="ChEBI" id="CHEBI:60377"/>
        <dbReference type="EC" id="2.7.8.24"/>
    </reaction>
</comment>
<dbReference type="EC" id="2.7.8.24" evidence="4"/>
<dbReference type="HOGENOM" id="CLU_086279_0_0_11"/>
<reference evidence="20" key="2">
    <citation type="submission" date="2023-11" db="EMBL/GenBank/DDBJ databases">
        <title>MicrobeMod: A computational toolkit for identifying prokaryotic methylation and restriction-modification with nanopore sequencing.</title>
        <authorList>
            <person name="Crits-Christoph A."/>
            <person name="Kang S.C."/>
            <person name="Lee H."/>
            <person name="Ostrov N."/>
        </authorList>
    </citation>
    <scope>NUCLEOTIDE SEQUENCE</scope>
    <source>
        <strain evidence="20">ATCC 51242</strain>
    </source>
</reference>
<dbReference type="OrthoDB" id="350520at2"/>
<dbReference type="InterPro" id="IPR043130">
    <property type="entry name" value="CDP-OH_PTrfase_TM_dom"/>
</dbReference>
<keyword evidence="12" id="KW-0443">Lipid metabolism</keyword>
<evidence type="ECO:0000256" key="17">
    <source>
        <dbReference type="ARBA" id="ARBA00033321"/>
    </source>
</evidence>
<gene>
    <name evidence="19" type="ORF">RradSPS_0133</name>
    <name evidence="20" type="ORF">SIL72_02180</name>
</gene>
<evidence type="ECO:0000256" key="11">
    <source>
        <dbReference type="ARBA" id="ARBA00022989"/>
    </source>
</evidence>
<dbReference type="STRING" id="42256.RradSPS_0133"/>
<evidence type="ECO:0000256" key="3">
    <source>
        <dbReference type="ARBA" id="ARBA00004429"/>
    </source>
</evidence>
<evidence type="ECO:0000256" key="13">
    <source>
        <dbReference type="ARBA" id="ARBA00023136"/>
    </source>
</evidence>
<evidence type="ECO:0000256" key="2">
    <source>
        <dbReference type="ARBA" id="ARBA00001936"/>
    </source>
</evidence>
<evidence type="ECO:0000313" key="19">
    <source>
        <dbReference type="EMBL" id="AHY45416.1"/>
    </source>
</evidence>
<protein>
    <recommendedName>
        <fullName evidence="5">Phosphatidylcholine synthase</fullName>
        <ecNumber evidence="4">2.7.8.24</ecNumber>
    </recommendedName>
    <alternativeName>
        <fullName evidence="17">CDP-diglyceride-choline O-phosphatidyltransferase</fullName>
    </alternativeName>
</protein>
<evidence type="ECO:0000256" key="1">
    <source>
        <dbReference type="ARBA" id="ARBA00000958"/>
    </source>
</evidence>
<evidence type="ECO:0000256" key="8">
    <source>
        <dbReference type="ARBA" id="ARBA00022519"/>
    </source>
</evidence>
<dbReference type="Gene3D" id="1.20.120.1760">
    <property type="match status" value="1"/>
</dbReference>
<dbReference type="EMBL" id="JAWXXX010000001">
    <property type="protein sequence ID" value="MDX5892827.1"/>
    <property type="molecule type" value="Genomic_DNA"/>
</dbReference>
<evidence type="ECO:0000256" key="14">
    <source>
        <dbReference type="ARBA" id="ARBA00023209"/>
    </source>
</evidence>
<evidence type="ECO:0000256" key="5">
    <source>
        <dbReference type="ARBA" id="ARBA00015623"/>
    </source>
</evidence>
<dbReference type="RefSeq" id="WP_038680011.1">
    <property type="nucleotide sequence ID" value="NZ_CP007514.1"/>
</dbReference>
<dbReference type="GO" id="GO:0050520">
    <property type="term" value="F:phosphatidylcholine synthase activity"/>
    <property type="evidence" value="ECO:0007669"/>
    <property type="project" value="UniProtKB-EC"/>
</dbReference>
<keyword evidence="14" id="KW-0594">Phospholipid biosynthesis</keyword>
<dbReference type="KEGG" id="rrd:RradSPS_0133"/>
<proteinExistence type="predicted"/>
<evidence type="ECO:0000256" key="10">
    <source>
        <dbReference type="ARBA" id="ARBA00022692"/>
    </source>
</evidence>
<dbReference type="Proteomes" id="UP000025229">
    <property type="component" value="Chromosome"/>
</dbReference>
<feature type="transmembrane region" description="Helical" evidence="18">
    <location>
        <begin position="116"/>
        <end position="135"/>
    </location>
</feature>
<evidence type="ECO:0000256" key="18">
    <source>
        <dbReference type="SAM" id="Phobius"/>
    </source>
</evidence>
<dbReference type="InterPro" id="IPR026027">
    <property type="entry name" value="PcS"/>
</dbReference>
<comment type="subcellular location">
    <subcellularLocation>
        <location evidence="3">Cell inner membrane</location>
        <topology evidence="3">Multi-pass membrane protein</topology>
    </subcellularLocation>
</comment>
<reference evidence="19 21" key="1">
    <citation type="submission" date="2014-03" db="EMBL/GenBank/DDBJ databases">
        <title>Complete genome sequence of the Radio-Resistant Rubrobacter radiotolerans RSPS-4.</title>
        <authorList>
            <person name="Egas C.C."/>
            <person name="Barroso C.C."/>
            <person name="Froufe H.J.C."/>
            <person name="Pacheco J.J."/>
            <person name="Albuquerque L.L."/>
            <person name="da Costa M.M.S."/>
        </authorList>
    </citation>
    <scope>NUCLEOTIDE SEQUENCE [LARGE SCALE GENOMIC DNA]</scope>
    <source>
        <strain evidence="19 21">RSPS-4</strain>
    </source>
</reference>
<keyword evidence="9" id="KW-0808">Transferase</keyword>
<feature type="transmembrane region" description="Helical" evidence="18">
    <location>
        <begin position="199"/>
        <end position="216"/>
    </location>
</feature>
<keyword evidence="13 18" id="KW-0472">Membrane</keyword>
<evidence type="ECO:0000256" key="16">
    <source>
        <dbReference type="ARBA" id="ARBA00023264"/>
    </source>
</evidence>
<feature type="transmembrane region" description="Helical" evidence="18">
    <location>
        <begin position="142"/>
        <end position="160"/>
    </location>
</feature>
<evidence type="ECO:0000256" key="4">
    <source>
        <dbReference type="ARBA" id="ARBA00013195"/>
    </source>
</evidence>
<keyword evidence="8" id="KW-0997">Cell inner membrane</keyword>
<dbReference type="PIRSF" id="PIRSF000851">
    <property type="entry name" value="PcS"/>
    <property type="match status" value="1"/>
</dbReference>
<feature type="transmembrane region" description="Helical" evidence="18">
    <location>
        <begin position="20"/>
        <end position="46"/>
    </location>
</feature>
<feature type="transmembrane region" description="Helical" evidence="18">
    <location>
        <begin position="166"/>
        <end position="187"/>
    </location>
</feature>
<dbReference type="GO" id="GO:0008654">
    <property type="term" value="P:phospholipid biosynthetic process"/>
    <property type="evidence" value="ECO:0007669"/>
    <property type="project" value="UniProtKB-KW"/>
</dbReference>
<organism evidence="19 21">
    <name type="scientific">Rubrobacter radiotolerans</name>
    <name type="common">Arthrobacter radiotolerans</name>
    <dbReference type="NCBI Taxonomy" id="42256"/>
    <lineage>
        <taxon>Bacteria</taxon>
        <taxon>Bacillati</taxon>
        <taxon>Actinomycetota</taxon>
        <taxon>Rubrobacteria</taxon>
        <taxon>Rubrobacterales</taxon>
        <taxon>Rubrobacteraceae</taxon>
        <taxon>Rubrobacter</taxon>
    </lineage>
</organism>
<dbReference type="PATRIC" id="fig|42256.3.peg.135"/>
<evidence type="ECO:0000313" key="21">
    <source>
        <dbReference type="Proteomes" id="UP000025229"/>
    </source>
</evidence>
<evidence type="ECO:0000256" key="12">
    <source>
        <dbReference type="ARBA" id="ARBA00023098"/>
    </source>
</evidence>
<dbReference type="EMBL" id="CP007514">
    <property type="protein sequence ID" value="AHY45416.1"/>
    <property type="molecule type" value="Genomic_DNA"/>
</dbReference>
<keyword evidence="16" id="KW-1208">Phospholipid metabolism</keyword>
<evidence type="ECO:0000256" key="15">
    <source>
        <dbReference type="ARBA" id="ARBA00023211"/>
    </source>
</evidence>
<evidence type="ECO:0000313" key="20">
    <source>
        <dbReference type="EMBL" id="MDX5892827.1"/>
    </source>
</evidence>
<comment type="cofactor">
    <cofactor evidence="2">
        <name>Mn(2+)</name>
        <dbReference type="ChEBI" id="CHEBI:29035"/>
    </cofactor>
</comment>
<evidence type="ECO:0000256" key="7">
    <source>
        <dbReference type="ARBA" id="ARBA00022516"/>
    </source>
</evidence>
<sequence length="259" mass="28747">MQQENRDTGEGRRGETPPYFRLKAVAVHLYTASGVVLALLILAAAFDGRVQTALWLMLATLIIDSTDGLLARKFRVSEALPFFDGAMLDNIVDYITYVFAPVVLLWSAGFLPEGTLGLAIAAVPLLASSYQFCHVDAKTEDHFFLGFPSYFNVVAFYVIVFGAGPAAASVLIIVCSVLVFVPLRYVYPTRTQAFQRLSLLLTTLWLVSYAVILTQLPEPHPLILGFSVAYLVYYFGLSLLLHGKMILDERRLEEREALD</sequence>
<keyword evidence="10 18" id="KW-0812">Transmembrane</keyword>
<keyword evidence="21" id="KW-1185">Reference proteome</keyword>